<reference evidence="1 2" key="1">
    <citation type="submission" date="2015-01" db="EMBL/GenBank/DDBJ databases">
        <title>Evolution of Trichinella species and genotypes.</title>
        <authorList>
            <person name="Korhonen P.K."/>
            <person name="Edoardo P."/>
            <person name="Giuseppe L.R."/>
            <person name="Gasser R.B."/>
        </authorList>
    </citation>
    <scope>NUCLEOTIDE SEQUENCE [LARGE SCALE GENOMIC DNA]</scope>
    <source>
        <strain evidence="1">ISS37</strain>
    </source>
</reference>
<proteinExistence type="predicted"/>
<name>A0A0V0SF94_9BILA</name>
<keyword evidence="2" id="KW-1185">Reference proteome</keyword>
<accession>A0A0V0SF94</accession>
<gene>
    <name evidence="1" type="ORF">T07_9099</name>
</gene>
<evidence type="ECO:0000313" key="1">
    <source>
        <dbReference type="EMBL" id="KRX25313.1"/>
    </source>
</evidence>
<evidence type="ECO:0000313" key="2">
    <source>
        <dbReference type="Proteomes" id="UP000054630"/>
    </source>
</evidence>
<dbReference type="Proteomes" id="UP000054630">
    <property type="component" value="Unassembled WGS sequence"/>
</dbReference>
<dbReference type="EMBL" id="JYDL01000012">
    <property type="protein sequence ID" value="KRX25313.1"/>
    <property type="molecule type" value="Genomic_DNA"/>
</dbReference>
<dbReference type="AlphaFoldDB" id="A0A0V0SF94"/>
<dbReference type="OrthoDB" id="10530944at2759"/>
<comment type="caution">
    <text evidence="1">The sequence shown here is derived from an EMBL/GenBank/DDBJ whole genome shotgun (WGS) entry which is preliminary data.</text>
</comment>
<sequence length="83" mass="9012">MKPAPASRQKTKNGKVATIISQTGNVLYVASKVEKWKILFLVNSGAVVSVIPKRMWDKATSGRKLHGKCDANNTATSSAFDTY</sequence>
<protein>
    <submittedName>
        <fullName evidence="1">Uncharacterized protein</fullName>
    </submittedName>
</protein>
<organism evidence="1 2">
    <name type="scientific">Trichinella nelsoni</name>
    <dbReference type="NCBI Taxonomy" id="6336"/>
    <lineage>
        <taxon>Eukaryota</taxon>
        <taxon>Metazoa</taxon>
        <taxon>Ecdysozoa</taxon>
        <taxon>Nematoda</taxon>
        <taxon>Enoplea</taxon>
        <taxon>Dorylaimia</taxon>
        <taxon>Trichinellida</taxon>
        <taxon>Trichinellidae</taxon>
        <taxon>Trichinella</taxon>
    </lineage>
</organism>